<keyword evidence="5" id="KW-0997">Cell inner membrane</keyword>
<evidence type="ECO:0000256" key="9">
    <source>
        <dbReference type="ARBA" id="ARBA00022967"/>
    </source>
</evidence>
<dbReference type="SMART" id="SM00382">
    <property type="entry name" value="AAA"/>
    <property type="match status" value="1"/>
</dbReference>
<dbReference type="InterPro" id="IPR008995">
    <property type="entry name" value="Mo/tungstate-bd_C_term_dom"/>
</dbReference>
<evidence type="ECO:0000313" key="14">
    <source>
        <dbReference type="Proteomes" id="UP001238496"/>
    </source>
</evidence>
<dbReference type="Gene3D" id="2.40.50.140">
    <property type="entry name" value="Nucleic acid-binding proteins"/>
    <property type="match status" value="1"/>
</dbReference>
<name>A0ABU0G464_9HYPH</name>
<dbReference type="InterPro" id="IPR003439">
    <property type="entry name" value="ABC_transporter-like_ATP-bd"/>
</dbReference>
<dbReference type="PROSITE" id="PS00211">
    <property type="entry name" value="ABC_TRANSPORTER_1"/>
    <property type="match status" value="1"/>
</dbReference>
<protein>
    <submittedName>
        <fullName evidence="13">Sn-glycerol 3-phosphate transport system ATP-binding protein</fullName>
    </submittedName>
</protein>
<dbReference type="NCBIfam" id="NF008653">
    <property type="entry name" value="PRK11650.1"/>
    <property type="match status" value="1"/>
</dbReference>
<dbReference type="InterPro" id="IPR047641">
    <property type="entry name" value="ABC_transpr_MalK/UgpC-like"/>
</dbReference>
<dbReference type="SUPFAM" id="SSF52540">
    <property type="entry name" value="P-loop containing nucleoside triphosphate hydrolases"/>
    <property type="match status" value="1"/>
</dbReference>
<dbReference type="InterPro" id="IPR012340">
    <property type="entry name" value="NA-bd_OB-fold"/>
</dbReference>
<dbReference type="PROSITE" id="PS50893">
    <property type="entry name" value="ABC_TRANSPORTER_2"/>
    <property type="match status" value="1"/>
</dbReference>
<reference evidence="13 14" key="1">
    <citation type="submission" date="2023-07" db="EMBL/GenBank/DDBJ databases">
        <title>Genomic Encyclopedia of Type Strains, Phase IV (KMG-IV): sequencing the most valuable type-strain genomes for metagenomic binning, comparative biology and taxonomic classification.</title>
        <authorList>
            <person name="Goeker M."/>
        </authorList>
    </citation>
    <scope>NUCLEOTIDE SEQUENCE [LARGE SCALE GENOMIC DNA]</scope>
    <source>
        <strain evidence="13 14">DSM 1111</strain>
    </source>
</reference>
<evidence type="ECO:0000259" key="12">
    <source>
        <dbReference type="PROSITE" id="PS50893"/>
    </source>
</evidence>
<keyword evidence="6" id="KW-0762">Sugar transport</keyword>
<evidence type="ECO:0000256" key="1">
    <source>
        <dbReference type="ARBA" id="ARBA00004417"/>
    </source>
</evidence>
<evidence type="ECO:0000256" key="8">
    <source>
        <dbReference type="ARBA" id="ARBA00022840"/>
    </source>
</evidence>
<evidence type="ECO:0000256" key="10">
    <source>
        <dbReference type="ARBA" id="ARBA00023136"/>
    </source>
</evidence>
<feature type="domain" description="ABC transporter" evidence="12">
    <location>
        <begin position="4"/>
        <end position="236"/>
    </location>
</feature>
<dbReference type="Gene3D" id="3.40.50.300">
    <property type="entry name" value="P-loop containing nucleotide triphosphate hydrolases"/>
    <property type="match status" value="1"/>
</dbReference>
<dbReference type="InterPro" id="IPR017871">
    <property type="entry name" value="ABC_transporter-like_CS"/>
</dbReference>
<comment type="similarity">
    <text evidence="2">Belongs to the ABC transporter superfamily.</text>
</comment>
<dbReference type="PANTHER" id="PTHR43875:SF12">
    <property type="entry name" value="SN-GLYCEROL-3-PHOSPHATE IMPORT ATP-BINDING PROTEIN UGPC"/>
    <property type="match status" value="1"/>
</dbReference>
<evidence type="ECO:0000256" key="6">
    <source>
        <dbReference type="ARBA" id="ARBA00022597"/>
    </source>
</evidence>
<evidence type="ECO:0000313" key="13">
    <source>
        <dbReference type="EMBL" id="MDQ0420120.1"/>
    </source>
</evidence>
<keyword evidence="10" id="KW-0472">Membrane</keyword>
<keyword evidence="9" id="KW-1278">Translocase</keyword>
<dbReference type="InterPro" id="IPR015855">
    <property type="entry name" value="ABC_transpr_MalK-like"/>
</dbReference>
<gene>
    <name evidence="13" type="ORF">J2045_001139</name>
</gene>
<dbReference type="CDD" id="cd03301">
    <property type="entry name" value="ABC_MalK_N"/>
    <property type="match status" value="1"/>
</dbReference>
<dbReference type="Proteomes" id="UP001238496">
    <property type="component" value="Unassembled WGS sequence"/>
</dbReference>
<comment type="caution">
    <text evidence="13">The sequence shown here is derived from an EMBL/GenBank/DDBJ whole genome shotgun (WGS) entry which is preliminary data.</text>
</comment>
<dbReference type="SUPFAM" id="SSF50331">
    <property type="entry name" value="MOP-like"/>
    <property type="match status" value="1"/>
</dbReference>
<dbReference type="RefSeq" id="WP_307370318.1">
    <property type="nucleotide sequence ID" value="NZ_JAUSUW010000003.1"/>
</dbReference>
<sequence>MASIGIKQVSKIYDKGGAKAVDTVDIQIEDGEFIVLVGPSGCGKSTLLRMVAGLEDISQGTISIGDRVVNQIEPADRDIAMVFQNYALYPHMTVYDNLAYGLKNRGTPKTEIAARVAEAARMLEIEKYLDRKPRALSGGQRQRVAMGRAIVRKPAVFLFDEPLSNLDAKLRVSMRGEIRKLQKRLKTTAIYVTHDQLEAMTLADRLVVLNGGVIEQIGTPLEVYNRPASTFVASFIGSPAMNLVDGHIDGGQLTIGDARLSLYEAWPDGAVRVGMRAEDLVLAGDGPADFHLVVDYVEELGAQRLVHGLIGGQALTAVLGSQVELADRLPLRIEADRLHFFTSDTGRRMFPSRPSVASEPATRDALPLPALA</sequence>
<keyword evidence="8 13" id="KW-0067">ATP-binding</keyword>
<evidence type="ECO:0000256" key="2">
    <source>
        <dbReference type="ARBA" id="ARBA00005417"/>
    </source>
</evidence>
<dbReference type="InterPro" id="IPR027417">
    <property type="entry name" value="P-loop_NTPase"/>
</dbReference>
<proteinExistence type="inferred from homology"/>
<evidence type="ECO:0000256" key="5">
    <source>
        <dbReference type="ARBA" id="ARBA00022519"/>
    </source>
</evidence>
<keyword evidence="3" id="KW-0813">Transport</keyword>
<keyword evidence="14" id="KW-1185">Reference proteome</keyword>
<comment type="subcellular location">
    <subcellularLocation>
        <location evidence="1">Cell inner membrane</location>
        <topology evidence="1">Peripheral membrane protein</topology>
    </subcellularLocation>
</comment>
<dbReference type="EMBL" id="JAUSUW010000003">
    <property type="protein sequence ID" value="MDQ0420120.1"/>
    <property type="molecule type" value="Genomic_DNA"/>
</dbReference>
<keyword evidence="4" id="KW-1003">Cell membrane</keyword>
<organism evidence="13 14">
    <name type="scientific">Peteryoungia aggregata LMG 23059</name>
    <dbReference type="NCBI Taxonomy" id="1368425"/>
    <lineage>
        <taxon>Bacteria</taxon>
        <taxon>Pseudomonadati</taxon>
        <taxon>Pseudomonadota</taxon>
        <taxon>Alphaproteobacteria</taxon>
        <taxon>Hyphomicrobiales</taxon>
        <taxon>Rhizobiaceae</taxon>
        <taxon>Peteryoungia</taxon>
    </lineage>
</organism>
<dbReference type="Gene3D" id="2.40.50.100">
    <property type="match status" value="1"/>
</dbReference>
<evidence type="ECO:0000256" key="3">
    <source>
        <dbReference type="ARBA" id="ARBA00022448"/>
    </source>
</evidence>
<keyword evidence="7" id="KW-0547">Nucleotide-binding</keyword>
<dbReference type="Pfam" id="PF00005">
    <property type="entry name" value="ABC_tran"/>
    <property type="match status" value="1"/>
</dbReference>
<evidence type="ECO:0000256" key="4">
    <source>
        <dbReference type="ARBA" id="ARBA00022475"/>
    </source>
</evidence>
<dbReference type="PANTHER" id="PTHR43875">
    <property type="entry name" value="MALTODEXTRIN IMPORT ATP-BINDING PROTEIN MSMX"/>
    <property type="match status" value="1"/>
</dbReference>
<evidence type="ECO:0000256" key="11">
    <source>
        <dbReference type="SAM" id="MobiDB-lite"/>
    </source>
</evidence>
<dbReference type="GO" id="GO:0005524">
    <property type="term" value="F:ATP binding"/>
    <property type="evidence" value="ECO:0007669"/>
    <property type="project" value="UniProtKB-KW"/>
</dbReference>
<dbReference type="InterPro" id="IPR003593">
    <property type="entry name" value="AAA+_ATPase"/>
</dbReference>
<accession>A0ABU0G464</accession>
<evidence type="ECO:0000256" key="7">
    <source>
        <dbReference type="ARBA" id="ARBA00022741"/>
    </source>
</evidence>
<feature type="region of interest" description="Disordered" evidence="11">
    <location>
        <begin position="350"/>
        <end position="372"/>
    </location>
</feature>